<keyword evidence="2" id="KW-0472">Membrane</keyword>
<dbReference type="PANTHER" id="PTHR44119">
    <property type="entry name" value="MAGNESIUM-CHELATASE SUBUNIT CHLH, CHLOROPLASTIC"/>
    <property type="match status" value="1"/>
</dbReference>
<evidence type="ECO:0000313" key="5">
    <source>
        <dbReference type="Proteomes" id="UP000600363"/>
    </source>
</evidence>
<feature type="region of interest" description="Disordered" evidence="1">
    <location>
        <begin position="1183"/>
        <end position="1217"/>
    </location>
</feature>
<organism evidence="4 5">
    <name type="scientific">Methermicoccus shengliensis</name>
    <dbReference type="NCBI Taxonomy" id="660064"/>
    <lineage>
        <taxon>Archaea</taxon>
        <taxon>Methanobacteriati</taxon>
        <taxon>Methanobacteriota</taxon>
        <taxon>Stenosarchaea group</taxon>
        <taxon>Methanomicrobia</taxon>
        <taxon>Methanosarcinales</taxon>
        <taxon>Methermicoccaceae</taxon>
        <taxon>Methermicoccus</taxon>
    </lineage>
</organism>
<evidence type="ECO:0000259" key="3">
    <source>
        <dbReference type="Pfam" id="PF02514"/>
    </source>
</evidence>
<evidence type="ECO:0000313" key="4">
    <source>
        <dbReference type="EMBL" id="HIH69245.1"/>
    </source>
</evidence>
<dbReference type="CDD" id="cd10150">
    <property type="entry name" value="CobN_like"/>
    <property type="match status" value="1"/>
</dbReference>
<comment type="caution">
    <text evidence="4">The sequence shown here is derived from an EMBL/GenBank/DDBJ whole genome shotgun (WGS) entry which is preliminary data.</text>
</comment>
<proteinExistence type="predicted"/>
<feature type="non-terminal residue" evidence="4">
    <location>
        <position position="1"/>
    </location>
</feature>
<dbReference type="Pfam" id="PF02514">
    <property type="entry name" value="CobN-Mg_chel"/>
    <property type="match status" value="1"/>
</dbReference>
<gene>
    <name evidence="4" type="ORF">HA299_01285</name>
</gene>
<name>A0A832VZE3_9EURY</name>
<sequence length="1255" mass="141394">PHSIVLDYFNNTSEANMEGWIRYAGSEIAGAYIQYPPPAPASIPSYGIYHPDAFPRIFANSTEYLEWYGSAGSHHLYDPNNITVGIILPSKLGKTQIEYTLENAIIRELESRGCNVIPATYDMFSSDRQYFVDVNGTVLVDVIVSLKGFYMNYFNQAAGVAKLQSFNVPVIKAIGDYYQSPDEYNNSTHGLSTSSLYYQVVQPEIDGCIEYIWVGGRVKNAQGQYYYEPLPQHVEWLCNRTIRWAHLHRMSNAQKKVVIMYYNHEGGKNNIGASYLDTAKSISLVLQRMRAEGYDLGNGTLPNGTELIDLFIESRNVGTWAPGELQKLVQSGYVELIPKDEYMQWYNTLPADVRADVEAKWGPPPGDVMVYGDSIVIPRLKFGNIVVMPQPMRAKASDEKLLYHSKEIPPTHQYLAAYFWISRDMGADAIVHFGTHGTQEWLPGSEVSLHRYDYPSIMVDDIPVVYPYIMDNVGEGTQAKRRGNAVIIDHLTPPIVTGDLYGELLELNDKIEAYEKATDSSLKQSYRDAILDLYESLHLDEDLNVSKAELELMNDTQFTSFLDNELTDYIDEIRWGYMPYGLHVFGVPPEGSELVSMVKSMLGKPFIDHIVAVIPHTNGTQREWESISHEYAERMLEHVLLNGTNVTYAQMEVLGLVNATISDDLNTSLVYASRLNQTTREIDQLMRALNAEYIEPASGNDPIRNPDALPTGRNFYSFDPRKFPDEQTEAMGALLADQLLSQHLQATGSYPKKVAFVLWSVETMRHRGLVEAEIYSLLGVKLKRSWGRVVGFEVIPQSQLGRPRIDVVLVPSGLYRDTFSYQLQLMDEAIRLVANLNESNSTNYVRANSLALYQQLVDAGYNNTTAWDLAQCRIFSEAPGDYGTGLPEAIAASNTWDNESKLADLFLSRMCNVYGKTRWGESYEDVLRMNMEDVEAAVHSDSSNLYGLIDNDDFFQYLGGIILAVRSLTGSNPESYVADLRNPTSPQMTTLEHMFRTELRTRYLNPKWIQGMMEFDYAGAREMQKLVEFMWGWDVTDPTLVTDANWQQLYEVYVQDKYGLGVDEFLKSNPYAQQSITARMLEAIRKGYWDASDDVKAALAEEYVRSVAQSGVACCHHTCGNPSLDAYVQGLMSLPGMRVDLYTYQQYLQQLQDATLRPQQMPQRMMQSTDSGAWRVNETQHISGEVPGVSDEPSTAEKDTQEAEEVSGYELTQERQKVPALPPITSSVPIMGLVFVLIIGGTFGIGYLLRGRGGL</sequence>
<keyword evidence="2" id="KW-0812">Transmembrane</keyword>
<accession>A0A832VZE3</accession>
<dbReference type="EMBL" id="DUIH01000005">
    <property type="protein sequence ID" value="HIH69245.1"/>
    <property type="molecule type" value="Genomic_DNA"/>
</dbReference>
<dbReference type="RefSeq" id="WP_276624051.1">
    <property type="nucleotide sequence ID" value="NZ_DUIH01000005.1"/>
</dbReference>
<dbReference type="InterPro" id="IPR003672">
    <property type="entry name" value="CobN/Mg_chltase"/>
</dbReference>
<keyword evidence="2" id="KW-1133">Transmembrane helix</keyword>
<feature type="transmembrane region" description="Helical" evidence="2">
    <location>
        <begin position="1228"/>
        <end position="1249"/>
    </location>
</feature>
<dbReference type="AlphaFoldDB" id="A0A832VZE3"/>
<feature type="domain" description="CobN/magnesium chelatase" evidence="3">
    <location>
        <begin position="7"/>
        <end position="1094"/>
    </location>
</feature>
<evidence type="ECO:0000256" key="2">
    <source>
        <dbReference type="SAM" id="Phobius"/>
    </source>
</evidence>
<dbReference type="Proteomes" id="UP000600363">
    <property type="component" value="Unassembled WGS sequence"/>
</dbReference>
<evidence type="ECO:0000256" key="1">
    <source>
        <dbReference type="SAM" id="MobiDB-lite"/>
    </source>
</evidence>
<protein>
    <submittedName>
        <fullName evidence="4">Cobaltochelatase subunit CobN</fullName>
    </submittedName>
</protein>
<reference evidence="4" key="1">
    <citation type="journal article" date="2020" name="bioRxiv">
        <title>A rank-normalized archaeal taxonomy based on genome phylogeny resolves widespread incomplete and uneven classifications.</title>
        <authorList>
            <person name="Rinke C."/>
            <person name="Chuvochina M."/>
            <person name="Mussig A.J."/>
            <person name="Chaumeil P.-A."/>
            <person name="Waite D.W."/>
            <person name="Whitman W.B."/>
            <person name="Parks D.H."/>
            <person name="Hugenholtz P."/>
        </authorList>
    </citation>
    <scope>NUCLEOTIDE SEQUENCE</scope>
    <source>
        <strain evidence="4">UBA12518</strain>
    </source>
</reference>
<dbReference type="PANTHER" id="PTHR44119:SF4">
    <property type="entry name" value="AEROBIC COBALTOCHELATASE SUBUNIT COBN"/>
    <property type="match status" value="1"/>
</dbReference>